<feature type="transmembrane region" description="Helical" evidence="1">
    <location>
        <begin position="95"/>
        <end position="115"/>
    </location>
</feature>
<evidence type="ECO:0000313" key="2">
    <source>
        <dbReference type="EMBL" id="TNN25202.1"/>
    </source>
</evidence>
<keyword evidence="1" id="KW-1133">Transmembrane helix</keyword>
<keyword evidence="1" id="KW-0812">Transmembrane</keyword>
<dbReference type="AlphaFoldDB" id="A0A4Z2EAB0"/>
<name>A0A4Z2EAB0_9TELE</name>
<sequence>MGTEIRSGTPSGPEQKLLPHWASQRLEGIRVDDVDDLNKAMCRESTSEENVNEELQRGGAEGGAFILEEEQEEEEELTTHSALQHTCRQERRGEYCTCVLLLLFISALVPLRIYLFKNNNMTFTLLSKVTSTIYL</sequence>
<organism evidence="2 3">
    <name type="scientific">Liparis tanakae</name>
    <name type="common">Tanaka's snailfish</name>
    <dbReference type="NCBI Taxonomy" id="230148"/>
    <lineage>
        <taxon>Eukaryota</taxon>
        <taxon>Metazoa</taxon>
        <taxon>Chordata</taxon>
        <taxon>Craniata</taxon>
        <taxon>Vertebrata</taxon>
        <taxon>Euteleostomi</taxon>
        <taxon>Actinopterygii</taxon>
        <taxon>Neopterygii</taxon>
        <taxon>Teleostei</taxon>
        <taxon>Neoteleostei</taxon>
        <taxon>Acanthomorphata</taxon>
        <taxon>Eupercaria</taxon>
        <taxon>Perciformes</taxon>
        <taxon>Cottioidei</taxon>
        <taxon>Cottales</taxon>
        <taxon>Liparidae</taxon>
        <taxon>Liparis</taxon>
    </lineage>
</organism>
<protein>
    <submittedName>
        <fullName evidence="2">Uncharacterized protein</fullName>
    </submittedName>
</protein>
<gene>
    <name evidence="2" type="ORF">EYF80_064670</name>
</gene>
<accession>A0A4Z2EAB0</accession>
<proteinExistence type="predicted"/>
<dbReference type="EMBL" id="SRLO01013200">
    <property type="protein sequence ID" value="TNN25202.1"/>
    <property type="molecule type" value="Genomic_DNA"/>
</dbReference>
<keyword evidence="3" id="KW-1185">Reference proteome</keyword>
<keyword evidence="1" id="KW-0472">Membrane</keyword>
<evidence type="ECO:0000313" key="3">
    <source>
        <dbReference type="Proteomes" id="UP000314294"/>
    </source>
</evidence>
<dbReference type="Proteomes" id="UP000314294">
    <property type="component" value="Unassembled WGS sequence"/>
</dbReference>
<evidence type="ECO:0000256" key="1">
    <source>
        <dbReference type="SAM" id="Phobius"/>
    </source>
</evidence>
<reference evidence="2 3" key="1">
    <citation type="submission" date="2019-03" db="EMBL/GenBank/DDBJ databases">
        <title>First draft genome of Liparis tanakae, snailfish: a comprehensive survey of snailfish specific genes.</title>
        <authorList>
            <person name="Kim W."/>
            <person name="Song I."/>
            <person name="Jeong J.-H."/>
            <person name="Kim D."/>
            <person name="Kim S."/>
            <person name="Ryu S."/>
            <person name="Song J.Y."/>
            <person name="Lee S.K."/>
        </authorList>
    </citation>
    <scope>NUCLEOTIDE SEQUENCE [LARGE SCALE GENOMIC DNA]</scope>
    <source>
        <tissue evidence="2">Muscle</tissue>
    </source>
</reference>
<comment type="caution">
    <text evidence="2">The sequence shown here is derived from an EMBL/GenBank/DDBJ whole genome shotgun (WGS) entry which is preliminary data.</text>
</comment>